<gene>
    <name evidence="2" type="ORF">SAMN04489758_10663</name>
</gene>
<evidence type="ECO:0000313" key="2">
    <source>
        <dbReference type="EMBL" id="SET32345.1"/>
    </source>
</evidence>
<accession>A0A1I0DIR1</accession>
<evidence type="ECO:0000313" key="3">
    <source>
        <dbReference type="Proteomes" id="UP000198558"/>
    </source>
</evidence>
<proteinExistence type="predicted"/>
<dbReference type="GeneID" id="78287902"/>
<sequence length="221" mass="26174">MFIYFFVINPYFVNSSSIDVISAILFLNFNTFERLGIDKFDMQYLIMFILFYHIIIYPKLSELSNNSSFLSMSLHKLGKRKQLFHIFSDNFKYVIMIYFYILLCAVIFETIVSILNNSVFEYKILIRIAIYLIKYLSFIFTVISVNQIIGIIKEYPYFILQSYFLFVILLMNDMILDLSIIMLSSSVINEFFRLIITVSIEGIVIIITVYKFLKIGEIYND</sequence>
<keyword evidence="1" id="KW-0472">Membrane</keyword>
<reference evidence="3" key="1">
    <citation type="submission" date="2016-10" db="EMBL/GenBank/DDBJ databases">
        <authorList>
            <person name="Varghese N."/>
            <person name="Submissions S."/>
        </authorList>
    </citation>
    <scope>NUCLEOTIDE SEQUENCE [LARGE SCALE GENOMIC DNA]</scope>
    <source>
        <strain evidence="3">DSM 1551</strain>
    </source>
</reference>
<feature type="transmembrane region" description="Helical" evidence="1">
    <location>
        <begin position="128"/>
        <end position="152"/>
    </location>
</feature>
<feature type="transmembrane region" description="Helical" evidence="1">
    <location>
        <begin position="12"/>
        <end position="32"/>
    </location>
</feature>
<organism evidence="2 3">
    <name type="scientific">Thomasclavelia cocleata</name>
    <dbReference type="NCBI Taxonomy" id="69824"/>
    <lineage>
        <taxon>Bacteria</taxon>
        <taxon>Bacillati</taxon>
        <taxon>Bacillota</taxon>
        <taxon>Erysipelotrichia</taxon>
        <taxon>Erysipelotrichales</taxon>
        <taxon>Coprobacillaceae</taxon>
        <taxon>Thomasclavelia</taxon>
    </lineage>
</organism>
<keyword evidence="1" id="KW-0812">Transmembrane</keyword>
<evidence type="ECO:0000256" key="1">
    <source>
        <dbReference type="SAM" id="Phobius"/>
    </source>
</evidence>
<feature type="transmembrane region" description="Helical" evidence="1">
    <location>
        <begin position="191"/>
        <end position="213"/>
    </location>
</feature>
<feature type="transmembrane region" description="Helical" evidence="1">
    <location>
        <begin position="44"/>
        <end position="60"/>
    </location>
</feature>
<dbReference type="EMBL" id="FOIN01000006">
    <property type="protein sequence ID" value="SET32345.1"/>
    <property type="molecule type" value="Genomic_DNA"/>
</dbReference>
<keyword evidence="3" id="KW-1185">Reference proteome</keyword>
<keyword evidence="1" id="KW-1133">Transmembrane helix</keyword>
<dbReference type="AlphaFoldDB" id="A0A1I0DIR1"/>
<feature type="transmembrane region" description="Helical" evidence="1">
    <location>
        <begin position="158"/>
        <end position="179"/>
    </location>
</feature>
<dbReference type="RefSeq" id="WP_092352882.1">
    <property type="nucleotide sequence ID" value="NZ_FOIN01000006.1"/>
</dbReference>
<feature type="transmembrane region" description="Helical" evidence="1">
    <location>
        <begin position="93"/>
        <end position="116"/>
    </location>
</feature>
<protein>
    <submittedName>
        <fullName evidence="2">Uncharacterized protein</fullName>
    </submittedName>
</protein>
<dbReference type="Proteomes" id="UP000198558">
    <property type="component" value="Unassembled WGS sequence"/>
</dbReference>
<name>A0A1I0DIR1_9FIRM</name>